<dbReference type="EMBL" id="VSSQ01025531">
    <property type="protein sequence ID" value="MPM73731.1"/>
    <property type="molecule type" value="Genomic_DNA"/>
</dbReference>
<comment type="caution">
    <text evidence="2">The sequence shown here is derived from an EMBL/GenBank/DDBJ whole genome shotgun (WGS) entry which is preliminary data.</text>
</comment>
<dbReference type="GO" id="GO:0004519">
    <property type="term" value="F:endonuclease activity"/>
    <property type="evidence" value="ECO:0007669"/>
    <property type="project" value="InterPro"/>
</dbReference>
<dbReference type="CDD" id="cd00085">
    <property type="entry name" value="HNHc"/>
    <property type="match status" value="1"/>
</dbReference>
<dbReference type="InterPro" id="IPR003615">
    <property type="entry name" value="HNH_nuc"/>
</dbReference>
<protein>
    <recommendedName>
        <fullName evidence="1">HNH nuclease domain-containing protein</fullName>
    </recommendedName>
</protein>
<dbReference type="GO" id="GO:0008270">
    <property type="term" value="F:zinc ion binding"/>
    <property type="evidence" value="ECO:0007669"/>
    <property type="project" value="InterPro"/>
</dbReference>
<reference evidence="2" key="1">
    <citation type="submission" date="2019-08" db="EMBL/GenBank/DDBJ databases">
        <authorList>
            <person name="Kucharzyk K."/>
            <person name="Murdoch R.W."/>
            <person name="Higgins S."/>
            <person name="Loffler F."/>
        </authorList>
    </citation>
    <scope>NUCLEOTIDE SEQUENCE</scope>
</reference>
<dbReference type="GO" id="GO:0003676">
    <property type="term" value="F:nucleic acid binding"/>
    <property type="evidence" value="ECO:0007669"/>
    <property type="project" value="InterPro"/>
</dbReference>
<feature type="domain" description="HNH nuclease" evidence="1">
    <location>
        <begin position="125"/>
        <end position="189"/>
    </location>
</feature>
<dbReference type="Pfam" id="PF01844">
    <property type="entry name" value="HNH"/>
    <property type="match status" value="1"/>
</dbReference>
<organism evidence="2">
    <name type="scientific">bioreactor metagenome</name>
    <dbReference type="NCBI Taxonomy" id="1076179"/>
    <lineage>
        <taxon>unclassified sequences</taxon>
        <taxon>metagenomes</taxon>
        <taxon>ecological metagenomes</taxon>
    </lineage>
</organism>
<dbReference type="InterPro" id="IPR002711">
    <property type="entry name" value="HNH"/>
</dbReference>
<gene>
    <name evidence="2" type="ORF">SDC9_120713</name>
</gene>
<name>A0A645C9X6_9ZZZZ</name>
<evidence type="ECO:0000259" key="1">
    <source>
        <dbReference type="SMART" id="SM00507"/>
    </source>
</evidence>
<dbReference type="Gene3D" id="1.10.30.50">
    <property type="match status" value="1"/>
</dbReference>
<sequence length="209" mass="23771">MKYRVNIEDIEQALLDLGGQAKAKAIQDRVLADHCEDLIPENYQHEKSFRQTIQRKIEDYCPQAEGFDPTKREPKFIRVGHGLYRHATGANQKEFPSIEEVERPMAFPEGATKSISVNTYERNAEARKKCIDFYGYVCQCCGFSFEEKYGDLGRAFIHVHHVVPLAEIKSAYVVNPIEDLVTLCANCHAMVHRVSPALTIEELKAELKG</sequence>
<dbReference type="AlphaFoldDB" id="A0A645C9X6"/>
<proteinExistence type="predicted"/>
<accession>A0A645C9X6</accession>
<dbReference type="SMART" id="SM00507">
    <property type="entry name" value="HNHc"/>
    <property type="match status" value="1"/>
</dbReference>
<evidence type="ECO:0000313" key="2">
    <source>
        <dbReference type="EMBL" id="MPM73731.1"/>
    </source>
</evidence>